<keyword evidence="1" id="KW-0472">Membrane</keyword>
<accession>A0A9E2KVV3</accession>
<dbReference type="EMBL" id="JAHLFM010000008">
    <property type="protein sequence ID" value="MBU3830618.1"/>
    <property type="molecule type" value="Genomic_DNA"/>
</dbReference>
<evidence type="ECO:0000313" key="3">
    <source>
        <dbReference type="Proteomes" id="UP000824247"/>
    </source>
</evidence>
<sequence>MSKKNIDVSVADLGNYYKIDVNKDGENMSTGMIAWIVIGFFLTVIVGVILLIVWASKINKNEIHISFNLEKNDWQNQLNKQLLINNLGNYTEYVKNTVISKIEILNS</sequence>
<reference evidence="2" key="2">
    <citation type="submission" date="2021-04" db="EMBL/GenBank/DDBJ databases">
        <authorList>
            <person name="Gilroy R."/>
        </authorList>
    </citation>
    <scope>NUCLEOTIDE SEQUENCE</scope>
    <source>
        <strain evidence="2">A5-1222</strain>
    </source>
</reference>
<organism evidence="2 3">
    <name type="scientific">Candidatus Ureaplasma intestinipullorum</name>
    <dbReference type="NCBI Taxonomy" id="2838770"/>
    <lineage>
        <taxon>Bacteria</taxon>
        <taxon>Bacillati</taxon>
        <taxon>Mycoplasmatota</taxon>
        <taxon>Mycoplasmoidales</taxon>
        <taxon>Mycoplasmoidaceae</taxon>
        <taxon>Ureaplasma</taxon>
    </lineage>
</organism>
<dbReference type="AlphaFoldDB" id="A0A9E2KVV3"/>
<protein>
    <submittedName>
        <fullName evidence="2">Uncharacterized protein</fullName>
    </submittedName>
</protein>
<name>A0A9E2KVV3_9BACT</name>
<evidence type="ECO:0000256" key="1">
    <source>
        <dbReference type="SAM" id="Phobius"/>
    </source>
</evidence>
<feature type="transmembrane region" description="Helical" evidence="1">
    <location>
        <begin position="32"/>
        <end position="55"/>
    </location>
</feature>
<dbReference type="Proteomes" id="UP000824247">
    <property type="component" value="Unassembled WGS sequence"/>
</dbReference>
<gene>
    <name evidence="2" type="ORF">H9897_00435</name>
</gene>
<comment type="caution">
    <text evidence="2">The sequence shown here is derived from an EMBL/GenBank/DDBJ whole genome shotgun (WGS) entry which is preliminary data.</text>
</comment>
<evidence type="ECO:0000313" key="2">
    <source>
        <dbReference type="EMBL" id="MBU3830618.1"/>
    </source>
</evidence>
<reference evidence="2" key="1">
    <citation type="journal article" date="2021" name="PeerJ">
        <title>Extensive microbial diversity within the chicken gut microbiome revealed by metagenomics and culture.</title>
        <authorList>
            <person name="Gilroy R."/>
            <person name="Ravi A."/>
            <person name="Getino M."/>
            <person name="Pursley I."/>
            <person name="Horton D.L."/>
            <person name="Alikhan N.F."/>
            <person name="Baker D."/>
            <person name="Gharbi K."/>
            <person name="Hall N."/>
            <person name="Watson M."/>
            <person name="Adriaenssens E.M."/>
            <person name="Foster-Nyarko E."/>
            <person name="Jarju S."/>
            <person name="Secka A."/>
            <person name="Antonio M."/>
            <person name="Oren A."/>
            <person name="Chaudhuri R.R."/>
            <person name="La Ragione R."/>
            <person name="Hildebrand F."/>
            <person name="Pallen M.J."/>
        </authorList>
    </citation>
    <scope>NUCLEOTIDE SEQUENCE</scope>
    <source>
        <strain evidence="2">A5-1222</strain>
    </source>
</reference>
<keyword evidence="1" id="KW-0812">Transmembrane</keyword>
<proteinExistence type="predicted"/>
<keyword evidence="1" id="KW-1133">Transmembrane helix</keyword>